<proteinExistence type="predicted"/>
<evidence type="ECO:0000313" key="2">
    <source>
        <dbReference type="Proteomes" id="UP000038040"/>
    </source>
</evidence>
<accession>A0A0N4UMC9</accession>
<reference evidence="1 3" key="2">
    <citation type="submission" date="2018-11" db="EMBL/GenBank/DDBJ databases">
        <authorList>
            <consortium name="Pathogen Informatics"/>
        </authorList>
    </citation>
    <scope>NUCLEOTIDE SEQUENCE [LARGE SCALE GENOMIC DNA]</scope>
</reference>
<evidence type="ECO:0000313" key="4">
    <source>
        <dbReference type="WBParaSite" id="DME_0000899801-mRNA-1"/>
    </source>
</evidence>
<dbReference type="AlphaFoldDB" id="A0A0N4UMC9"/>
<evidence type="ECO:0000313" key="1">
    <source>
        <dbReference type="EMBL" id="VDN52828.1"/>
    </source>
</evidence>
<dbReference type="STRING" id="318479.A0A0N4UMC9"/>
<dbReference type="OrthoDB" id="27832at2759"/>
<protein>
    <submittedName>
        <fullName evidence="1 4">Uncharacterized protein</fullName>
    </submittedName>
</protein>
<dbReference type="Proteomes" id="UP000274756">
    <property type="component" value="Unassembled WGS sequence"/>
</dbReference>
<evidence type="ECO:0000313" key="3">
    <source>
        <dbReference type="Proteomes" id="UP000274756"/>
    </source>
</evidence>
<dbReference type="Proteomes" id="UP000038040">
    <property type="component" value="Unplaced"/>
</dbReference>
<keyword evidence="3" id="KW-1185">Reference proteome</keyword>
<gene>
    <name evidence="1" type="ORF">DME_LOCUS2801</name>
</gene>
<dbReference type="WBParaSite" id="DME_0000899801-mRNA-1">
    <property type="protein sequence ID" value="DME_0000899801-mRNA-1"/>
    <property type="gene ID" value="DME_0000899801"/>
</dbReference>
<dbReference type="EMBL" id="UYYG01000081">
    <property type="protein sequence ID" value="VDN52828.1"/>
    <property type="molecule type" value="Genomic_DNA"/>
</dbReference>
<name>A0A0N4UMC9_DRAME</name>
<sequence>MGEKIEKVEKSEKHVRDYIDEIEQRARTQCENQSLIRNSTPLSEDQLGKLDSTLKRATAFMKKLKNIGADKFIEICRRNCDFISRNKN</sequence>
<reference evidence="4" key="1">
    <citation type="submission" date="2017-02" db="UniProtKB">
        <authorList>
            <consortium name="WormBaseParasite"/>
        </authorList>
    </citation>
    <scope>IDENTIFICATION</scope>
</reference>
<dbReference type="Gene3D" id="1.25.40.180">
    <property type="match status" value="1"/>
</dbReference>
<organism evidence="2 4">
    <name type="scientific">Dracunculus medinensis</name>
    <name type="common">Guinea worm</name>
    <dbReference type="NCBI Taxonomy" id="318479"/>
    <lineage>
        <taxon>Eukaryota</taxon>
        <taxon>Metazoa</taxon>
        <taxon>Ecdysozoa</taxon>
        <taxon>Nematoda</taxon>
        <taxon>Chromadorea</taxon>
        <taxon>Rhabditida</taxon>
        <taxon>Spirurina</taxon>
        <taxon>Dracunculoidea</taxon>
        <taxon>Dracunculidae</taxon>
        <taxon>Dracunculus</taxon>
    </lineage>
</organism>